<dbReference type="AlphaFoldDB" id="A0A6J5TLB5"/>
<dbReference type="EMBL" id="CAEKDK010000001">
    <property type="protein sequence ID" value="CAB4263775.1"/>
    <property type="molecule type" value="Genomic_DNA"/>
</dbReference>
<organism evidence="1 2">
    <name type="scientific">Prunus armeniaca</name>
    <name type="common">Apricot</name>
    <name type="synonym">Armeniaca vulgaris</name>
    <dbReference type="NCBI Taxonomy" id="36596"/>
    <lineage>
        <taxon>Eukaryota</taxon>
        <taxon>Viridiplantae</taxon>
        <taxon>Streptophyta</taxon>
        <taxon>Embryophyta</taxon>
        <taxon>Tracheophyta</taxon>
        <taxon>Spermatophyta</taxon>
        <taxon>Magnoliopsida</taxon>
        <taxon>eudicotyledons</taxon>
        <taxon>Gunneridae</taxon>
        <taxon>Pentapetalae</taxon>
        <taxon>rosids</taxon>
        <taxon>fabids</taxon>
        <taxon>Rosales</taxon>
        <taxon>Rosaceae</taxon>
        <taxon>Amygdaloideae</taxon>
        <taxon>Amygdaleae</taxon>
        <taxon>Prunus</taxon>
    </lineage>
</organism>
<reference evidence="1 2" key="1">
    <citation type="submission" date="2020-05" db="EMBL/GenBank/DDBJ databases">
        <authorList>
            <person name="Campoy J."/>
            <person name="Schneeberger K."/>
            <person name="Spophaly S."/>
        </authorList>
    </citation>
    <scope>NUCLEOTIDE SEQUENCE [LARGE SCALE GENOMIC DNA]</scope>
    <source>
        <strain evidence="1">PruArmRojPasFocal</strain>
    </source>
</reference>
<sequence length="122" mass="13665">MVPSSESSPISIQSKSHLVFGAISRDYQNNPFAGISWEVGPKLEELCGLARREKEAGIFSEPEVDIFMKATSMGGVESSLITDYTLRGRIFMNIKVIDKIKCYWGIQEDCKLRDLVVKDGME</sequence>
<protein>
    <submittedName>
        <fullName evidence="1">Uncharacterized protein</fullName>
    </submittedName>
</protein>
<gene>
    <name evidence="1" type="ORF">CURHAP_LOCUS4804</name>
</gene>
<evidence type="ECO:0000313" key="1">
    <source>
        <dbReference type="EMBL" id="CAB4263775.1"/>
    </source>
</evidence>
<proteinExistence type="predicted"/>
<evidence type="ECO:0000313" key="2">
    <source>
        <dbReference type="Proteomes" id="UP000507222"/>
    </source>
</evidence>
<dbReference type="Proteomes" id="UP000507222">
    <property type="component" value="Unassembled WGS sequence"/>
</dbReference>
<name>A0A6J5TLB5_PRUAR</name>
<accession>A0A6J5TLB5</accession>